<dbReference type="EMBL" id="BRZM01000028">
    <property type="protein sequence ID" value="GLD56924.1"/>
    <property type="molecule type" value="Genomic_DNA"/>
</dbReference>
<reference evidence="2" key="1">
    <citation type="submission" date="2022-08" db="EMBL/GenBank/DDBJ databases">
        <title>Genome sequencing of akame (Lates japonicus).</title>
        <authorList>
            <person name="Hashiguchi Y."/>
            <person name="Takahashi H."/>
        </authorList>
    </citation>
    <scope>NUCLEOTIDE SEQUENCE</scope>
    <source>
        <strain evidence="2">Kochi</strain>
    </source>
</reference>
<proteinExistence type="predicted"/>
<comment type="caution">
    <text evidence="2">The sequence shown here is derived from an EMBL/GenBank/DDBJ whole genome shotgun (WGS) entry which is preliminary data.</text>
</comment>
<gene>
    <name evidence="2" type="ORF">AKAME5_000920900</name>
</gene>
<feature type="region of interest" description="Disordered" evidence="1">
    <location>
        <begin position="1"/>
        <end position="24"/>
    </location>
</feature>
<evidence type="ECO:0000313" key="2">
    <source>
        <dbReference type="EMBL" id="GLD56924.1"/>
    </source>
</evidence>
<organism evidence="2 3">
    <name type="scientific">Lates japonicus</name>
    <name type="common">Japanese lates</name>
    <dbReference type="NCBI Taxonomy" id="270547"/>
    <lineage>
        <taxon>Eukaryota</taxon>
        <taxon>Metazoa</taxon>
        <taxon>Chordata</taxon>
        <taxon>Craniata</taxon>
        <taxon>Vertebrata</taxon>
        <taxon>Euteleostomi</taxon>
        <taxon>Actinopterygii</taxon>
        <taxon>Neopterygii</taxon>
        <taxon>Teleostei</taxon>
        <taxon>Neoteleostei</taxon>
        <taxon>Acanthomorphata</taxon>
        <taxon>Carangaria</taxon>
        <taxon>Carangaria incertae sedis</taxon>
        <taxon>Centropomidae</taxon>
        <taxon>Lates</taxon>
    </lineage>
</organism>
<keyword evidence="3" id="KW-1185">Reference proteome</keyword>
<name>A0AAD3R4E9_LATJO</name>
<protein>
    <submittedName>
        <fullName evidence="2">Uncharacterized protein</fullName>
    </submittedName>
</protein>
<dbReference type="Proteomes" id="UP001279410">
    <property type="component" value="Unassembled WGS sequence"/>
</dbReference>
<accession>A0AAD3R4E9</accession>
<dbReference type="AlphaFoldDB" id="A0AAD3R4E9"/>
<evidence type="ECO:0000313" key="3">
    <source>
        <dbReference type="Proteomes" id="UP001279410"/>
    </source>
</evidence>
<evidence type="ECO:0000256" key="1">
    <source>
        <dbReference type="SAM" id="MobiDB-lite"/>
    </source>
</evidence>
<sequence>MATESCSGSPTKPSTGSRVPTRTKQHITPTLTHLHWLLVKYHIIYKLLLLVYKSLHNLAPQYLLDLLHQHTPSVNLRSSDSGLLSVPSTKTFGDRAFSVAAPTLCNSLPTDTHHATSLDTFKSALKDTASLLFLS</sequence>